<feature type="region of interest" description="Disordered" evidence="1">
    <location>
        <begin position="20"/>
        <end position="50"/>
    </location>
</feature>
<reference evidence="2" key="1">
    <citation type="submission" date="2021-02" db="EMBL/GenBank/DDBJ databases">
        <title>Genome sequence Cadophora malorum strain M34.</title>
        <authorList>
            <person name="Stefanovic E."/>
            <person name="Vu D."/>
            <person name="Scully C."/>
            <person name="Dijksterhuis J."/>
            <person name="Roader J."/>
            <person name="Houbraken J."/>
        </authorList>
    </citation>
    <scope>NUCLEOTIDE SEQUENCE</scope>
    <source>
        <strain evidence="2">M34</strain>
    </source>
</reference>
<evidence type="ECO:0000313" key="2">
    <source>
        <dbReference type="EMBL" id="KAG4414499.1"/>
    </source>
</evidence>
<dbReference type="EMBL" id="JAFJYH010000262">
    <property type="protein sequence ID" value="KAG4414499.1"/>
    <property type="molecule type" value="Genomic_DNA"/>
</dbReference>
<accession>A0A8H7T3F5</accession>
<name>A0A8H7T3F5_9HELO</name>
<dbReference type="OrthoDB" id="10441561at2759"/>
<evidence type="ECO:0000313" key="3">
    <source>
        <dbReference type="Proteomes" id="UP000664132"/>
    </source>
</evidence>
<evidence type="ECO:0000256" key="1">
    <source>
        <dbReference type="SAM" id="MobiDB-lite"/>
    </source>
</evidence>
<dbReference type="Proteomes" id="UP000664132">
    <property type="component" value="Unassembled WGS sequence"/>
</dbReference>
<gene>
    <name evidence="2" type="ORF">IFR04_012376</name>
</gene>
<feature type="compositionally biased region" description="Basic and acidic residues" evidence="1">
    <location>
        <begin position="24"/>
        <end position="50"/>
    </location>
</feature>
<dbReference type="AlphaFoldDB" id="A0A8H7T3F5"/>
<comment type="caution">
    <text evidence="2">The sequence shown here is derived from an EMBL/GenBank/DDBJ whole genome shotgun (WGS) entry which is preliminary data.</text>
</comment>
<sequence>MRGLMFMGAITLERMFSPAAAKTETPDHKPSLKEKLKASGEKIKDKMYNH</sequence>
<protein>
    <submittedName>
        <fullName evidence="2">Uncharacterized protein</fullName>
    </submittedName>
</protein>
<proteinExistence type="predicted"/>
<keyword evidence="3" id="KW-1185">Reference proteome</keyword>
<organism evidence="2 3">
    <name type="scientific">Cadophora malorum</name>
    <dbReference type="NCBI Taxonomy" id="108018"/>
    <lineage>
        <taxon>Eukaryota</taxon>
        <taxon>Fungi</taxon>
        <taxon>Dikarya</taxon>
        <taxon>Ascomycota</taxon>
        <taxon>Pezizomycotina</taxon>
        <taxon>Leotiomycetes</taxon>
        <taxon>Helotiales</taxon>
        <taxon>Ploettnerulaceae</taxon>
        <taxon>Cadophora</taxon>
    </lineage>
</organism>